<comment type="caution">
    <text evidence="5">The sequence shown here is derived from an EMBL/GenBank/DDBJ whole genome shotgun (WGS) entry which is preliminary data.</text>
</comment>
<evidence type="ECO:0000256" key="1">
    <source>
        <dbReference type="ARBA" id="ARBA00022630"/>
    </source>
</evidence>
<proteinExistence type="predicted"/>
<feature type="domain" description="NADPH-dependent FMN reductase-like" evidence="4">
    <location>
        <begin position="6"/>
        <end position="155"/>
    </location>
</feature>
<protein>
    <submittedName>
        <fullName evidence="5">MsuE subfamily FMN reductase</fullName>
    </submittedName>
</protein>
<dbReference type="AlphaFoldDB" id="A0A3N1G9Z6"/>
<reference evidence="5 6" key="1">
    <citation type="journal article" date="2015" name="Stand. Genomic Sci.">
        <title>Genomic Encyclopedia of Bacterial and Archaeal Type Strains, Phase III: the genomes of soil and plant-associated and newly described type strains.</title>
        <authorList>
            <person name="Whitman W.B."/>
            <person name="Woyke T."/>
            <person name="Klenk H.P."/>
            <person name="Zhou Y."/>
            <person name="Lilburn T.G."/>
            <person name="Beck B.J."/>
            <person name="De Vos P."/>
            <person name="Vandamme P."/>
            <person name="Eisen J.A."/>
            <person name="Garrity G."/>
            <person name="Hugenholtz P."/>
            <person name="Kyrpides N.C."/>
        </authorList>
    </citation>
    <scope>NUCLEOTIDE SEQUENCE [LARGE SCALE GENOMIC DNA]</scope>
    <source>
        <strain evidence="5 6">CECT 7306</strain>
    </source>
</reference>
<gene>
    <name evidence="5" type="ORF">EDC03_2990</name>
</gene>
<keyword evidence="2" id="KW-0288">FMN</keyword>
<dbReference type="EMBL" id="RJKN01000008">
    <property type="protein sequence ID" value="ROP27062.1"/>
    <property type="molecule type" value="Genomic_DNA"/>
</dbReference>
<organism evidence="5 6">
    <name type="scientific">Pseudokineococcus lusitanus</name>
    <dbReference type="NCBI Taxonomy" id="763993"/>
    <lineage>
        <taxon>Bacteria</taxon>
        <taxon>Bacillati</taxon>
        <taxon>Actinomycetota</taxon>
        <taxon>Actinomycetes</taxon>
        <taxon>Kineosporiales</taxon>
        <taxon>Kineosporiaceae</taxon>
        <taxon>Pseudokineococcus</taxon>
    </lineage>
</organism>
<dbReference type="Gene3D" id="3.40.50.360">
    <property type="match status" value="1"/>
</dbReference>
<dbReference type="Proteomes" id="UP000276232">
    <property type="component" value="Unassembled WGS sequence"/>
</dbReference>
<evidence type="ECO:0000313" key="6">
    <source>
        <dbReference type="Proteomes" id="UP000276232"/>
    </source>
</evidence>
<evidence type="ECO:0000256" key="3">
    <source>
        <dbReference type="ARBA" id="ARBA00023002"/>
    </source>
</evidence>
<keyword evidence="6" id="KW-1185">Reference proteome</keyword>
<dbReference type="PANTHER" id="PTHR43408">
    <property type="entry name" value="FMN REDUCTASE (NADPH)"/>
    <property type="match status" value="1"/>
</dbReference>
<dbReference type="RefSeq" id="WP_123381056.1">
    <property type="nucleotide sequence ID" value="NZ_RJKN01000008.1"/>
</dbReference>
<evidence type="ECO:0000313" key="5">
    <source>
        <dbReference type="EMBL" id="ROP27062.1"/>
    </source>
</evidence>
<dbReference type="PANTHER" id="PTHR43408:SF2">
    <property type="entry name" value="FMN REDUCTASE (NADPH)"/>
    <property type="match status" value="1"/>
</dbReference>
<dbReference type="Pfam" id="PF03358">
    <property type="entry name" value="FMN_red"/>
    <property type="match status" value="1"/>
</dbReference>
<dbReference type="InterPro" id="IPR023932">
    <property type="entry name" value="CE1759_FMN_reduct"/>
</dbReference>
<keyword evidence="1" id="KW-0285">Flavoprotein</keyword>
<dbReference type="NCBIfam" id="TIGR04037">
    <property type="entry name" value="LLM_duo_CE1759"/>
    <property type="match status" value="1"/>
</dbReference>
<evidence type="ECO:0000256" key="2">
    <source>
        <dbReference type="ARBA" id="ARBA00022643"/>
    </source>
</evidence>
<dbReference type="GO" id="GO:0016491">
    <property type="term" value="F:oxidoreductase activity"/>
    <property type="evidence" value="ECO:0007669"/>
    <property type="project" value="UniProtKB-KW"/>
</dbReference>
<evidence type="ECO:0000259" key="4">
    <source>
        <dbReference type="Pfam" id="PF03358"/>
    </source>
</evidence>
<name>A0A3N1G9Z6_9ACTN</name>
<dbReference type="SUPFAM" id="SSF52218">
    <property type="entry name" value="Flavoproteins"/>
    <property type="match status" value="1"/>
</dbReference>
<dbReference type="OrthoDB" id="1643408at2"/>
<dbReference type="InterPro" id="IPR029039">
    <property type="entry name" value="Flavoprotein-like_sf"/>
</dbReference>
<sequence>MATRTLAVLSAGLGQPSSTRLLADRLSAAAARLLEARGLSTTVEVVEVRDVARDLADHLVAGATTPALRRALETVQGADALVAVSPVFAASYSGLFKTFVDVVDRDSLRGVPVLLGATAGTQRHSLVVDHALRPLFSHLGALVVPTGVFAAPEDWAGGGGDPLAARADRAGAELADLVAARAPRRTVDPYDAAPDFAALLAGGR</sequence>
<keyword evidence="3" id="KW-0560">Oxidoreductase</keyword>
<accession>A0A3N1G9Z6</accession>
<dbReference type="InterPro" id="IPR051814">
    <property type="entry name" value="NAD(P)H-dep_FMN_reductase"/>
</dbReference>
<dbReference type="InParanoid" id="A0A3N1G9Z6"/>
<dbReference type="InterPro" id="IPR005025">
    <property type="entry name" value="FMN_Rdtase-like_dom"/>
</dbReference>